<protein>
    <recommendedName>
        <fullName evidence="5">NAD(P)-binding protein</fullName>
    </recommendedName>
</protein>
<evidence type="ECO:0000256" key="2">
    <source>
        <dbReference type="ARBA" id="ARBA00023002"/>
    </source>
</evidence>
<reference evidence="3" key="1">
    <citation type="journal article" date="2020" name="Stud. Mycol.">
        <title>101 Dothideomycetes genomes: a test case for predicting lifestyles and emergence of pathogens.</title>
        <authorList>
            <person name="Haridas S."/>
            <person name="Albert R."/>
            <person name="Binder M."/>
            <person name="Bloem J."/>
            <person name="Labutti K."/>
            <person name="Salamov A."/>
            <person name="Andreopoulos B."/>
            <person name="Baker S."/>
            <person name="Barry K."/>
            <person name="Bills G."/>
            <person name="Bluhm B."/>
            <person name="Cannon C."/>
            <person name="Castanera R."/>
            <person name="Culley D."/>
            <person name="Daum C."/>
            <person name="Ezra D."/>
            <person name="Gonzalez J."/>
            <person name="Henrissat B."/>
            <person name="Kuo A."/>
            <person name="Liang C."/>
            <person name="Lipzen A."/>
            <person name="Lutzoni F."/>
            <person name="Magnuson J."/>
            <person name="Mondo S."/>
            <person name="Nolan M."/>
            <person name="Ohm R."/>
            <person name="Pangilinan J."/>
            <person name="Park H.-J."/>
            <person name="Ramirez L."/>
            <person name="Alfaro M."/>
            <person name="Sun H."/>
            <person name="Tritt A."/>
            <person name="Yoshinaga Y."/>
            <person name="Zwiers L.-H."/>
            <person name="Turgeon B."/>
            <person name="Goodwin S."/>
            <person name="Spatafora J."/>
            <person name="Crous P."/>
            <person name="Grigoriev I."/>
        </authorList>
    </citation>
    <scope>NUCLEOTIDE SEQUENCE</scope>
    <source>
        <strain evidence="3">CBS 675.92</strain>
    </source>
</reference>
<dbReference type="PANTHER" id="PTHR43899">
    <property type="entry name" value="RH59310P"/>
    <property type="match status" value="1"/>
</dbReference>
<dbReference type="SUPFAM" id="SSF51735">
    <property type="entry name" value="NAD(P)-binding Rossmann-fold domains"/>
    <property type="match status" value="1"/>
</dbReference>
<gene>
    <name evidence="3" type="ORF">CC80DRAFT_537170</name>
</gene>
<dbReference type="InterPro" id="IPR002347">
    <property type="entry name" value="SDR_fam"/>
</dbReference>
<dbReference type="GO" id="GO:0005783">
    <property type="term" value="C:endoplasmic reticulum"/>
    <property type="evidence" value="ECO:0007669"/>
    <property type="project" value="TreeGrafter"/>
</dbReference>
<dbReference type="PANTHER" id="PTHR43899:SF13">
    <property type="entry name" value="RH59310P"/>
    <property type="match status" value="1"/>
</dbReference>
<dbReference type="AlphaFoldDB" id="A0A6A5TY67"/>
<dbReference type="InterPro" id="IPR051019">
    <property type="entry name" value="VLCFA-Steroid_DH"/>
</dbReference>
<dbReference type="GO" id="GO:0016491">
    <property type="term" value="F:oxidoreductase activity"/>
    <property type="evidence" value="ECO:0007669"/>
    <property type="project" value="UniProtKB-KW"/>
</dbReference>
<dbReference type="OrthoDB" id="47007at2759"/>
<dbReference type="InterPro" id="IPR036291">
    <property type="entry name" value="NAD(P)-bd_dom_sf"/>
</dbReference>
<dbReference type="Pfam" id="PF00106">
    <property type="entry name" value="adh_short"/>
    <property type="match status" value="1"/>
</dbReference>
<name>A0A6A5TY67_9PLEO</name>
<dbReference type="Proteomes" id="UP000800035">
    <property type="component" value="Unassembled WGS sequence"/>
</dbReference>
<keyword evidence="4" id="KW-1185">Reference proteome</keyword>
<evidence type="ECO:0000313" key="3">
    <source>
        <dbReference type="EMBL" id="KAF1953907.1"/>
    </source>
</evidence>
<keyword evidence="2" id="KW-0560">Oxidoreductase</keyword>
<accession>A0A6A5TY67</accession>
<evidence type="ECO:0000313" key="4">
    <source>
        <dbReference type="Proteomes" id="UP000800035"/>
    </source>
</evidence>
<evidence type="ECO:0008006" key="5">
    <source>
        <dbReference type="Google" id="ProtNLM"/>
    </source>
</evidence>
<sequence length="214" mass="23444">MTASVSDIENLFQKAKDLRVTILVNNVGGLPQTHPGVRPFADFDPVSGIDYTISLNAKFMTNLTRLMIPYLKANASPRSLVLNISSAAHMGLPYLALYSATKAYIIGLSASNNFEFRFDGIPIDVLAIVPGDVRTMNNTLGMDEGSPTAEVYAKAMLERVGASVRRSMSVVVPYWRHSIQLGLLEWLPESVRIREVGKRVVAKRDAHAGGNKKL</sequence>
<comment type="similarity">
    <text evidence="1">Belongs to the short-chain dehydrogenases/reductases (SDR) family.</text>
</comment>
<organism evidence="3 4">
    <name type="scientific">Byssothecium circinans</name>
    <dbReference type="NCBI Taxonomy" id="147558"/>
    <lineage>
        <taxon>Eukaryota</taxon>
        <taxon>Fungi</taxon>
        <taxon>Dikarya</taxon>
        <taxon>Ascomycota</taxon>
        <taxon>Pezizomycotina</taxon>
        <taxon>Dothideomycetes</taxon>
        <taxon>Pleosporomycetidae</taxon>
        <taxon>Pleosporales</taxon>
        <taxon>Massarineae</taxon>
        <taxon>Massarinaceae</taxon>
        <taxon>Byssothecium</taxon>
    </lineage>
</organism>
<dbReference type="Gene3D" id="3.40.50.720">
    <property type="entry name" value="NAD(P)-binding Rossmann-like Domain"/>
    <property type="match status" value="1"/>
</dbReference>
<dbReference type="EMBL" id="ML977001">
    <property type="protein sequence ID" value="KAF1953907.1"/>
    <property type="molecule type" value="Genomic_DNA"/>
</dbReference>
<evidence type="ECO:0000256" key="1">
    <source>
        <dbReference type="ARBA" id="ARBA00006484"/>
    </source>
</evidence>
<proteinExistence type="inferred from homology"/>